<dbReference type="PANTHER" id="PTHR31912">
    <property type="entry name" value="IP13529P"/>
    <property type="match status" value="1"/>
</dbReference>
<evidence type="ECO:0000313" key="3">
    <source>
        <dbReference type="Proteomes" id="UP000298061"/>
    </source>
</evidence>
<feature type="compositionally biased region" description="Basic and acidic residues" evidence="1">
    <location>
        <begin position="814"/>
        <end position="842"/>
    </location>
</feature>
<dbReference type="PANTHER" id="PTHR31912:SF34">
    <property type="entry name" value="NOTOCHORD-RELATED PROTEIN"/>
    <property type="match status" value="1"/>
</dbReference>
<proteinExistence type="predicted"/>
<keyword evidence="3" id="KW-1185">Reference proteome</keyword>
<dbReference type="Proteomes" id="UP000298061">
    <property type="component" value="Unassembled WGS sequence"/>
</dbReference>
<dbReference type="STRING" id="135208.A0A4Y9ZST3"/>
<organism evidence="2 3">
    <name type="scientific">Hericium alpestre</name>
    <dbReference type="NCBI Taxonomy" id="135208"/>
    <lineage>
        <taxon>Eukaryota</taxon>
        <taxon>Fungi</taxon>
        <taxon>Dikarya</taxon>
        <taxon>Basidiomycota</taxon>
        <taxon>Agaricomycotina</taxon>
        <taxon>Agaricomycetes</taxon>
        <taxon>Russulales</taxon>
        <taxon>Hericiaceae</taxon>
        <taxon>Hericium</taxon>
    </lineage>
</organism>
<dbReference type="EMBL" id="SFCI01000863">
    <property type="protein sequence ID" value="TFY77625.1"/>
    <property type="molecule type" value="Genomic_DNA"/>
</dbReference>
<feature type="region of interest" description="Disordered" evidence="1">
    <location>
        <begin position="808"/>
        <end position="850"/>
    </location>
</feature>
<evidence type="ECO:0000313" key="2">
    <source>
        <dbReference type="EMBL" id="TFY77625.1"/>
    </source>
</evidence>
<reference evidence="2 3" key="1">
    <citation type="submission" date="2019-02" db="EMBL/GenBank/DDBJ databases">
        <title>Genome sequencing of the rare red list fungi Hericium alpestre (H. flagellum).</title>
        <authorList>
            <person name="Buettner E."/>
            <person name="Kellner H."/>
        </authorList>
    </citation>
    <scope>NUCLEOTIDE SEQUENCE [LARGE SCALE GENOMIC DNA]</scope>
    <source>
        <strain evidence="2 3">DSM 108284</strain>
    </source>
</reference>
<evidence type="ECO:0000256" key="1">
    <source>
        <dbReference type="SAM" id="MobiDB-lite"/>
    </source>
</evidence>
<dbReference type="OrthoDB" id="2506088at2759"/>
<protein>
    <submittedName>
        <fullName evidence="2">Uncharacterized protein</fullName>
    </submittedName>
</protein>
<dbReference type="AlphaFoldDB" id="A0A4Y9ZST3"/>
<accession>A0A4Y9ZST3</accession>
<sequence length="850" mass="96146">MPLAVSSSSFDEVGSVLERSADKALGPLALSKNSGDGFEKIPDAPGFLKCLICSNQYGQEKRVKDSYRSGHRDTLIHKTAEAAIAGVKNYPNQQPAAAPELEPTAVALHQPAELSIAEEFLLQDTGEDDADSDVENDLGRWHHPFDDLVMYDDELIGPSGEEILLTTGQKDDLTRVELADKLEALQYEPEHTVFGKMTRMRDADSNEFDDNEEDSTVCGIIAVMRQMGLDDEDDSDSESDGGKVNDKVDDMWRDSWPVLEGDWAPHGTKTMFMLDLLDNLPHLRLSDDHLKAFMTEDHWEPAYDCHLNQEILFQIFPHVYPADNPQQAESMSVVGQKGKFNCRYDTMGGMEAERESDEGYHAHFIPGVPREPEQTRLTISEQYKLACLGVKSTVENLQSNTGVKDKIAEHWISQLLAKSVTMQQERIYASDTYKRLKGPAKVAMKAEVSAEIQEKLMETLLLDIACGPVTISTCFLNRIDLSSSLDGLTLAPLRAQYMTQYKNSLIGKHFKALQQLAVFHLNDKLCPPRLLALWKATGELGALLWYPEITNMETYLADVQILIDNLLDSWADFDPRRILYKYKLHILIHLPDDIWHFGPTVLYSTEVFECWNAIFRMCSVLSNHLAPSRDIALTLADMERFKHQVSSGWWLGKGGEYIQASSKIRDFLYTNKELQRQLGWSETMKLESVIEPFLVADVNDVRLNMPILIRGDDKDCIDILFLFNAQHDCTFGKCEVATTRKQVSQHQQTFFRTENIVAHTNDTRYLVNMHALHNASRLPDVLPRHLVAPRPLFANRVLKHAEYAADLRQTGPTKRAEAAAKTKQTKEKNKEKRAREEHRDAEAGTSTMIC</sequence>
<gene>
    <name evidence="2" type="ORF">EWM64_g6387</name>
</gene>
<comment type="caution">
    <text evidence="2">The sequence shown here is derived from an EMBL/GenBank/DDBJ whole genome shotgun (WGS) entry which is preliminary data.</text>
</comment>
<name>A0A4Y9ZST3_9AGAM</name>